<dbReference type="SUPFAM" id="SSF54534">
    <property type="entry name" value="FKBP-like"/>
    <property type="match status" value="1"/>
</dbReference>
<evidence type="ECO:0000256" key="1">
    <source>
        <dbReference type="ARBA" id="ARBA00018370"/>
    </source>
</evidence>
<dbReference type="SUPFAM" id="SSF109998">
    <property type="entry name" value="Triger factor/SurA peptide-binding domain-like"/>
    <property type="match status" value="1"/>
</dbReference>
<proteinExistence type="predicted"/>
<dbReference type="EMBL" id="FNNB01000002">
    <property type="protein sequence ID" value="SDW44327.1"/>
    <property type="molecule type" value="Genomic_DNA"/>
</dbReference>
<name>A0A1H2TKM3_9RHOB</name>
<dbReference type="Gene3D" id="1.10.4030.10">
    <property type="entry name" value="Porin chaperone SurA, peptide-binding domain"/>
    <property type="match status" value="1"/>
</dbReference>
<feature type="domain" description="PpiC" evidence="7">
    <location>
        <begin position="169"/>
        <end position="265"/>
    </location>
</feature>
<evidence type="ECO:0000313" key="8">
    <source>
        <dbReference type="EMBL" id="SDW44327.1"/>
    </source>
</evidence>
<reference evidence="9" key="1">
    <citation type="submission" date="2016-10" db="EMBL/GenBank/DDBJ databases">
        <authorList>
            <person name="Varghese N."/>
            <person name="Submissions S."/>
        </authorList>
    </citation>
    <scope>NUCLEOTIDE SEQUENCE [LARGE SCALE GENOMIC DNA]</scope>
    <source>
        <strain evidence="9">DSM 10014</strain>
    </source>
</reference>
<protein>
    <recommendedName>
        <fullName evidence="1">Parvulin-like PPIase</fullName>
    </recommendedName>
    <alternativeName>
        <fullName evidence="3">Peptidyl-prolyl cis-trans isomerase plp</fullName>
    </alternativeName>
    <alternativeName>
        <fullName evidence="4">Rotamase plp</fullName>
    </alternativeName>
</protein>
<gene>
    <name evidence="8" type="ORF">SAMN04488041_102199</name>
</gene>
<dbReference type="InterPro" id="IPR000297">
    <property type="entry name" value="PPIase_PpiC"/>
</dbReference>
<keyword evidence="2 6" id="KW-0732">Signal</keyword>
<dbReference type="PANTHER" id="PTHR47637:SF1">
    <property type="entry name" value="CHAPERONE SURA"/>
    <property type="match status" value="1"/>
</dbReference>
<evidence type="ECO:0000256" key="3">
    <source>
        <dbReference type="ARBA" id="ARBA00030642"/>
    </source>
</evidence>
<evidence type="ECO:0000256" key="6">
    <source>
        <dbReference type="SAM" id="SignalP"/>
    </source>
</evidence>
<dbReference type="PANTHER" id="PTHR47637">
    <property type="entry name" value="CHAPERONE SURA"/>
    <property type="match status" value="1"/>
</dbReference>
<sequence length="411" mass="44650">MWEISKMNLNRLTRSIAVLGLGLMTAAPVSAQNLFAPVAKVNESVVTEFEVQQRQRFLEVLNAPGATREGALTSLIDERLRNEAVAEAGIELTPQGIEDSLAEFASRADLSTEEFTQALGQSGVSRETFRDFVVNSVGWRELVRARYASRVQITDAEINRALGETQGSGVRVLVSEIIIPAPPQQAARVNALAEQISQSKSTAEFSNYASRYSATASRGRGGRLPWQNLTDLPPSLQPLILNLAPGEVTDPLPIPNAVALFQLRDIEETSVAAPTYSEIEYAAYYIPGGRTEPALAQAAQIRGRIDTCDDLYGIAKGQPAEVLERVKKAPSDIPQDVAIELSKLDTGEVSTTLTRANGQTLMLLMMCGRTAAANASASREDVTNALRQERLTGYAEQLLEQLRADARIVRK</sequence>
<dbReference type="AlphaFoldDB" id="A0A1H2TKM3"/>
<accession>A0A1H2TKM3</accession>
<keyword evidence="5" id="KW-0413">Isomerase</keyword>
<organism evidence="8 9">
    <name type="scientific">Sulfitobacter pontiacus</name>
    <dbReference type="NCBI Taxonomy" id="60137"/>
    <lineage>
        <taxon>Bacteria</taxon>
        <taxon>Pseudomonadati</taxon>
        <taxon>Pseudomonadota</taxon>
        <taxon>Alphaproteobacteria</taxon>
        <taxon>Rhodobacterales</taxon>
        <taxon>Roseobacteraceae</taxon>
        <taxon>Sulfitobacter</taxon>
    </lineage>
</organism>
<dbReference type="InterPro" id="IPR046357">
    <property type="entry name" value="PPIase_dom_sf"/>
</dbReference>
<evidence type="ECO:0000256" key="4">
    <source>
        <dbReference type="ARBA" id="ARBA00031484"/>
    </source>
</evidence>
<dbReference type="Proteomes" id="UP000183076">
    <property type="component" value="Unassembled WGS sequence"/>
</dbReference>
<dbReference type="InterPro" id="IPR027304">
    <property type="entry name" value="Trigger_fact/SurA_dom_sf"/>
</dbReference>
<evidence type="ECO:0000313" key="9">
    <source>
        <dbReference type="Proteomes" id="UP000183076"/>
    </source>
</evidence>
<dbReference type="PROSITE" id="PS50198">
    <property type="entry name" value="PPIC_PPIASE_2"/>
    <property type="match status" value="1"/>
</dbReference>
<evidence type="ECO:0000259" key="7">
    <source>
        <dbReference type="PROSITE" id="PS50198"/>
    </source>
</evidence>
<dbReference type="Pfam" id="PF00639">
    <property type="entry name" value="Rotamase"/>
    <property type="match status" value="1"/>
</dbReference>
<dbReference type="GO" id="GO:0003755">
    <property type="term" value="F:peptidyl-prolyl cis-trans isomerase activity"/>
    <property type="evidence" value="ECO:0007669"/>
    <property type="project" value="UniProtKB-KW"/>
</dbReference>
<feature type="signal peptide" evidence="6">
    <location>
        <begin position="1"/>
        <end position="31"/>
    </location>
</feature>
<dbReference type="InterPro" id="IPR050280">
    <property type="entry name" value="OMP_Chaperone_SurA"/>
</dbReference>
<dbReference type="Gene3D" id="3.10.50.40">
    <property type="match status" value="1"/>
</dbReference>
<evidence type="ECO:0000256" key="5">
    <source>
        <dbReference type="PROSITE-ProRule" id="PRU00278"/>
    </source>
</evidence>
<keyword evidence="5" id="KW-0697">Rotamase</keyword>
<feature type="chain" id="PRO_5010332616" description="Parvulin-like PPIase" evidence="6">
    <location>
        <begin position="32"/>
        <end position="411"/>
    </location>
</feature>
<dbReference type="STRING" id="60137.SAMN04488041_102199"/>
<evidence type="ECO:0000256" key="2">
    <source>
        <dbReference type="ARBA" id="ARBA00022729"/>
    </source>
</evidence>